<evidence type="ECO:0000313" key="2">
    <source>
        <dbReference type="EMBL" id="WOH15295.1"/>
    </source>
</evidence>
<sequence length="770" mass="85486">MGASSSRIEEDKALQLCRDRKKFVGQALDGRCALAATHVAYIQSLNATGTALRRFVEPEGPAESSLFTSTRATPDVAGFTNKSHSQYSLSPSSLSQRVDASENLSPAPSTPLSSLYVANHMKSSGSFSKKVVEKPTVAVLGSVTSSSTPKTTPHSTGRADESPFDNPPIAPDAPPWDYFGLFHPIDNQFSSEEVRELNQGMEGADEVRNTKENSRSSALEGEGVKDSSPGREELLESEDEFDDSSVDKLVRSFDNINRAVDHSGVTDKPSTPFADSIASETVVQNGDKYNSPALSPLRTASGVVFPIDVKTTPLKENGIGDKVASKGLFSSMKDIEYLFHKASESGTEVPRMLEANKFHFRPIFPGKESGSLAATLIKNCFSCGDDPSQVVEEPAAQTTTKYLTWHRTTSSHSSSSRNPLGAQATDDIGDLTSNIYENFCMVNGSHASTLDRLHAWERKLYDEVKASGIVRKDYDQKRKLLRLLESKGQSNDKIDKTRAVVKDLHSRIRVAIERIDSISKKIEELRDKELQPQLEELIEGLKKMWDVMCECHKLQFNLISETNNNFNNYISFQSDSRRQIIICLETELGTLSSSFTKWMEAQKTYVQAINGWLYKCVSLSGKSSKRRSRVPAPPLRNYGPTIYVTCGVWLEELEKLPSKEVTDSIKALKAEVSHLLPRQEKHQGKGTNHMNSTTWQGGNHIESGFNASRDEASENWITGIGRFRSRLVDFFGQLNRFADSSHTMFVNLQESIEESKRSYAQKNSQSQRTK</sequence>
<proteinExistence type="predicted"/>
<feature type="region of interest" description="Disordered" evidence="1">
    <location>
        <begin position="679"/>
        <end position="699"/>
    </location>
</feature>
<dbReference type="Pfam" id="PF04782">
    <property type="entry name" value="DUF632"/>
    <property type="match status" value="1"/>
</dbReference>
<feature type="compositionally biased region" description="Polar residues" evidence="1">
    <location>
        <begin position="685"/>
        <end position="697"/>
    </location>
</feature>
<name>A0A175YBC2_DAUCS</name>
<feature type="compositionally biased region" description="Basic and acidic residues" evidence="1">
    <location>
        <begin position="222"/>
        <end position="231"/>
    </location>
</feature>
<dbReference type="InterPro" id="IPR006868">
    <property type="entry name" value="DUF630"/>
</dbReference>
<feature type="region of interest" description="Disordered" evidence="1">
    <location>
        <begin position="196"/>
        <end position="231"/>
    </location>
</feature>
<dbReference type="EMBL" id="CP093351">
    <property type="protein sequence ID" value="WOH15295.1"/>
    <property type="molecule type" value="Genomic_DNA"/>
</dbReference>
<feature type="compositionally biased region" description="Low complexity" evidence="1">
    <location>
        <begin position="83"/>
        <end position="96"/>
    </location>
</feature>
<dbReference type="KEGG" id="dcr:108192434"/>
<protein>
    <submittedName>
        <fullName evidence="2">Uncharacterized protein</fullName>
    </submittedName>
</protein>
<dbReference type="Proteomes" id="UP000077755">
    <property type="component" value="Chromosome 9"/>
</dbReference>
<evidence type="ECO:0000313" key="3">
    <source>
        <dbReference type="Proteomes" id="UP000077755"/>
    </source>
</evidence>
<dbReference type="AlphaFoldDB" id="A0A175YBC2"/>
<dbReference type="PANTHER" id="PTHR21450:SF6">
    <property type="entry name" value="EXPRESSED PROTEIN"/>
    <property type="match status" value="1"/>
</dbReference>
<dbReference type="Gramene" id="KZM80805">
    <property type="protein sequence ID" value="KZM80805"/>
    <property type="gene ID" value="DCAR_031601"/>
</dbReference>
<accession>A0A175YBC2</accession>
<reference evidence="2" key="1">
    <citation type="journal article" date="2016" name="Nat. Genet.">
        <title>A high-quality carrot genome assembly provides new insights into carotenoid accumulation and asterid genome evolution.</title>
        <authorList>
            <person name="Iorizzo M."/>
            <person name="Ellison S."/>
            <person name="Senalik D."/>
            <person name="Zeng P."/>
            <person name="Satapoomin P."/>
            <person name="Huang J."/>
            <person name="Bowman M."/>
            <person name="Iovene M."/>
            <person name="Sanseverino W."/>
            <person name="Cavagnaro P."/>
            <person name="Yildiz M."/>
            <person name="Macko-Podgorni A."/>
            <person name="Moranska E."/>
            <person name="Grzebelus E."/>
            <person name="Grzebelus D."/>
            <person name="Ashrafi H."/>
            <person name="Zheng Z."/>
            <person name="Cheng S."/>
            <person name="Spooner D."/>
            <person name="Van Deynze A."/>
            <person name="Simon P."/>
        </authorList>
    </citation>
    <scope>NUCLEOTIDE SEQUENCE</scope>
    <source>
        <tissue evidence="2">Leaf</tissue>
    </source>
</reference>
<keyword evidence="3" id="KW-1185">Reference proteome</keyword>
<gene>
    <name evidence="2" type="ORF">DCAR_0934832</name>
</gene>
<dbReference type="OMA" id="TPQWDFF"/>
<feature type="region of interest" description="Disordered" evidence="1">
    <location>
        <begin position="82"/>
        <end position="112"/>
    </location>
</feature>
<feature type="region of interest" description="Disordered" evidence="1">
    <location>
        <begin position="142"/>
        <end position="171"/>
    </location>
</feature>
<dbReference type="InterPro" id="IPR006867">
    <property type="entry name" value="DUF632"/>
</dbReference>
<feature type="compositionally biased region" description="Basic and acidic residues" evidence="1">
    <location>
        <begin position="205"/>
        <end position="214"/>
    </location>
</feature>
<dbReference type="OrthoDB" id="694308at2759"/>
<reference evidence="2" key="2">
    <citation type="submission" date="2022-03" db="EMBL/GenBank/DDBJ databases">
        <title>Draft title - Genomic analysis of global carrot germplasm unveils the trajectory of domestication and the origin of high carotenoid orange carrot.</title>
        <authorList>
            <person name="Iorizzo M."/>
            <person name="Ellison S."/>
            <person name="Senalik D."/>
            <person name="Macko-Podgorni A."/>
            <person name="Grzebelus D."/>
            <person name="Bostan H."/>
            <person name="Rolling W."/>
            <person name="Curaba J."/>
            <person name="Simon P."/>
        </authorList>
    </citation>
    <scope>NUCLEOTIDE SEQUENCE</scope>
    <source>
        <tissue evidence="2">Leaf</tissue>
    </source>
</reference>
<dbReference type="Pfam" id="PF04783">
    <property type="entry name" value="DUF630"/>
    <property type="match status" value="1"/>
</dbReference>
<dbReference type="PANTHER" id="PTHR21450">
    <property type="entry name" value="PROTEIN ALTERED PHOSPHATE STARVATION RESPONSE 1"/>
    <property type="match status" value="1"/>
</dbReference>
<feature type="compositionally biased region" description="Low complexity" evidence="1">
    <location>
        <begin position="142"/>
        <end position="156"/>
    </location>
</feature>
<evidence type="ECO:0000256" key="1">
    <source>
        <dbReference type="SAM" id="MobiDB-lite"/>
    </source>
</evidence>
<organism evidence="2 3">
    <name type="scientific">Daucus carota subsp. sativus</name>
    <name type="common">Carrot</name>
    <dbReference type="NCBI Taxonomy" id="79200"/>
    <lineage>
        <taxon>Eukaryota</taxon>
        <taxon>Viridiplantae</taxon>
        <taxon>Streptophyta</taxon>
        <taxon>Embryophyta</taxon>
        <taxon>Tracheophyta</taxon>
        <taxon>Spermatophyta</taxon>
        <taxon>Magnoliopsida</taxon>
        <taxon>eudicotyledons</taxon>
        <taxon>Gunneridae</taxon>
        <taxon>Pentapetalae</taxon>
        <taxon>asterids</taxon>
        <taxon>campanulids</taxon>
        <taxon>Apiales</taxon>
        <taxon>Apiaceae</taxon>
        <taxon>Apioideae</taxon>
        <taxon>Scandiceae</taxon>
        <taxon>Daucinae</taxon>
        <taxon>Daucus</taxon>
        <taxon>Daucus sect. Daucus</taxon>
    </lineage>
</organism>